<feature type="coiled-coil region" evidence="1">
    <location>
        <begin position="53"/>
        <end position="103"/>
    </location>
</feature>
<dbReference type="InterPro" id="IPR007813">
    <property type="entry name" value="PilN"/>
</dbReference>
<name>A0ABV2TMF3_9RHOO</name>
<dbReference type="EMBL" id="JBEWZI010000013">
    <property type="protein sequence ID" value="MET7015095.1"/>
    <property type="molecule type" value="Genomic_DNA"/>
</dbReference>
<evidence type="ECO:0000313" key="2">
    <source>
        <dbReference type="EMBL" id="MET7015095.1"/>
    </source>
</evidence>
<comment type="caution">
    <text evidence="2">The sequence shown here is derived from an EMBL/GenBank/DDBJ whole genome shotgun (WGS) entry which is preliminary data.</text>
</comment>
<sequence length="214" mass="22963">MRRQINLVNLALLPPKPFFQFRSMMLALAVLAGGLLLLATFMLSRLGGYEVAAAQAKSRLVAKQDQLKTQEQKLVLRQADPQVAAQLESLREAQQDLQRIDQALQGGVSGAAPEQDKAKGASRYLYALARQPLPGVWLNTIHVHGDQVSLQGMATHAAAIPATLALLNQLPAFQGQNFSAFEAGRQVISGADPAKPIEVLSFSLSSVGSKEGAR</sequence>
<dbReference type="Proteomes" id="UP001549691">
    <property type="component" value="Unassembled WGS sequence"/>
</dbReference>
<gene>
    <name evidence="2" type="ORF">ABXR19_12905</name>
</gene>
<evidence type="ECO:0000313" key="3">
    <source>
        <dbReference type="Proteomes" id="UP001549691"/>
    </source>
</evidence>
<dbReference type="Pfam" id="PF05137">
    <property type="entry name" value="PilN"/>
    <property type="match status" value="1"/>
</dbReference>
<accession>A0ABV2TMF3</accession>
<reference evidence="2 3" key="1">
    <citation type="submission" date="2024-07" db="EMBL/GenBank/DDBJ databases">
        <title>Uliginosibacterium flavum JJ3220;KACC:17644.</title>
        <authorList>
            <person name="Kim M.K."/>
        </authorList>
    </citation>
    <scope>NUCLEOTIDE SEQUENCE [LARGE SCALE GENOMIC DNA]</scope>
    <source>
        <strain evidence="2 3">KACC:17644</strain>
    </source>
</reference>
<dbReference type="RefSeq" id="WP_354601557.1">
    <property type="nucleotide sequence ID" value="NZ_JBEWZI010000013.1"/>
</dbReference>
<keyword evidence="3" id="KW-1185">Reference proteome</keyword>
<organism evidence="2 3">
    <name type="scientific">Uliginosibacterium flavum</name>
    <dbReference type="NCBI Taxonomy" id="1396831"/>
    <lineage>
        <taxon>Bacteria</taxon>
        <taxon>Pseudomonadati</taxon>
        <taxon>Pseudomonadota</taxon>
        <taxon>Betaproteobacteria</taxon>
        <taxon>Rhodocyclales</taxon>
        <taxon>Zoogloeaceae</taxon>
        <taxon>Uliginosibacterium</taxon>
    </lineage>
</organism>
<keyword evidence="1" id="KW-0175">Coiled coil</keyword>
<protein>
    <submittedName>
        <fullName evidence="2">PilN domain-containing protein</fullName>
    </submittedName>
</protein>
<evidence type="ECO:0000256" key="1">
    <source>
        <dbReference type="SAM" id="Coils"/>
    </source>
</evidence>
<proteinExistence type="predicted"/>